<gene>
    <name evidence="1" type="ORF">PECAL_1P06920</name>
</gene>
<proteinExistence type="predicted"/>
<name>A0A8J2WDV2_9STRA</name>
<dbReference type="Proteomes" id="UP000789595">
    <property type="component" value="Unassembled WGS sequence"/>
</dbReference>
<accession>A0A8J2WDV2</accession>
<dbReference type="EMBL" id="CAKKNE010000001">
    <property type="protein sequence ID" value="CAH0364335.1"/>
    <property type="molecule type" value="Genomic_DNA"/>
</dbReference>
<reference evidence="1" key="1">
    <citation type="submission" date="2021-11" db="EMBL/GenBank/DDBJ databases">
        <authorList>
            <consortium name="Genoscope - CEA"/>
            <person name="William W."/>
        </authorList>
    </citation>
    <scope>NUCLEOTIDE SEQUENCE</scope>
</reference>
<evidence type="ECO:0000313" key="2">
    <source>
        <dbReference type="Proteomes" id="UP000789595"/>
    </source>
</evidence>
<feature type="non-terminal residue" evidence="1">
    <location>
        <position position="1"/>
    </location>
</feature>
<comment type="caution">
    <text evidence="1">The sequence shown here is derived from an EMBL/GenBank/DDBJ whole genome shotgun (WGS) entry which is preliminary data.</text>
</comment>
<protein>
    <submittedName>
        <fullName evidence="1">Uncharacterized protein</fullName>
    </submittedName>
</protein>
<dbReference type="AlphaFoldDB" id="A0A8J2WDV2"/>
<sequence length="301" mass="33856">MPYSLTTREKHFTTKRIELALDRVQQRARRERAQHERRKPAHNQFGLELLARVLDGDADLTDNRAAIVGLLRDDTVEPLALGHRRVDVRVGAAQRALGFEGRPRLVGGDFIPVAVAHSFSLHQEAPVGLLVVRRPRQLDLVLRQDLGLQSQPREFRGGSVQDVDRTLLLLERDALPPFLVAAHRARRGDGVLVDLPDHPGRVGDALLVVEVRALLLRDFLRVRNDLGLLVVRELLAHLQRRRAAADASGRLPCRHGGGREGECDDFSLHIVPGVHRAAFMKGRELRMRFAECRVVQLYLSE</sequence>
<organism evidence="1 2">
    <name type="scientific">Pelagomonas calceolata</name>
    <dbReference type="NCBI Taxonomy" id="35677"/>
    <lineage>
        <taxon>Eukaryota</taxon>
        <taxon>Sar</taxon>
        <taxon>Stramenopiles</taxon>
        <taxon>Ochrophyta</taxon>
        <taxon>Pelagophyceae</taxon>
        <taxon>Pelagomonadales</taxon>
        <taxon>Pelagomonadaceae</taxon>
        <taxon>Pelagomonas</taxon>
    </lineage>
</organism>
<keyword evidence="2" id="KW-1185">Reference proteome</keyword>
<evidence type="ECO:0000313" key="1">
    <source>
        <dbReference type="EMBL" id="CAH0364335.1"/>
    </source>
</evidence>